<reference evidence="3" key="1">
    <citation type="submission" date="2015-12" db="EMBL/GenBank/DDBJ databases">
        <title>Update maize B73 reference genome by single molecule sequencing technologies.</title>
        <authorList>
            <consortium name="Maize Genome Sequencing Project"/>
            <person name="Ware D."/>
        </authorList>
    </citation>
    <scope>NUCLEOTIDE SEQUENCE [LARGE SCALE GENOMIC DNA]</scope>
    <source>
        <strain evidence="3">cv. B73</strain>
    </source>
</reference>
<sequence>MVLRSPLHHQRRPPPWQPPSLCTSTSAAVASLRCLLTAPSTGLILPSPSESDSSASLPVLLPSPSPIGAPRYQMLPLETDLNTLPMIPNIPEKVFSSDAKSTEGLMLMKVKRYSEDKVSISYIETAAVTKKRNNYLKQYFFTYTCPRCVKGFDDDALLEGFRCKNQTCDGFLLPNSGKKAYTCQKCGASRDVEEINKMRSEILQLSDKASSFLSSGSILV</sequence>
<dbReference type="AlphaFoldDB" id="A0A804LD68"/>
<proteinExistence type="predicted"/>
<protein>
    <submittedName>
        <fullName evidence="2">Uncharacterized protein</fullName>
    </submittedName>
</protein>
<keyword evidence="3" id="KW-1185">Reference proteome</keyword>
<name>A0A804LD68_MAIZE</name>
<dbReference type="EnsemblPlants" id="Zm00001eb002880_T001">
    <property type="protein sequence ID" value="Zm00001eb002880_P001"/>
    <property type="gene ID" value="Zm00001eb002880"/>
</dbReference>
<dbReference type="Proteomes" id="UP000007305">
    <property type="component" value="Chromosome 1"/>
</dbReference>
<reference evidence="2" key="2">
    <citation type="submission" date="2019-07" db="EMBL/GenBank/DDBJ databases">
        <authorList>
            <person name="Seetharam A."/>
            <person name="Woodhouse M."/>
            <person name="Cannon E."/>
        </authorList>
    </citation>
    <scope>NUCLEOTIDE SEQUENCE [LARGE SCALE GENOMIC DNA]</scope>
    <source>
        <strain evidence="2">cv. B73</strain>
    </source>
</reference>
<dbReference type="InterPro" id="IPR046341">
    <property type="entry name" value="SET_dom_sf"/>
</dbReference>
<evidence type="ECO:0000313" key="3">
    <source>
        <dbReference type="Proteomes" id="UP000007305"/>
    </source>
</evidence>
<accession>A0A804LD68</accession>
<organism evidence="2 3">
    <name type="scientific">Zea mays</name>
    <name type="common">Maize</name>
    <dbReference type="NCBI Taxonomy" id="4577"/>
    <lineage>
        <taxon>Eukaryota</taxon>
        <taxon>Viridiplantae</taxon>
        <taxon>Streptophyta</taxon>
        <taxon>Embryophyta</taxon>
        <taxon>Tracheophyta</taxon>
        <taxon>Spermatophyta</taxon>
        <taxon>Magnoliopsida</taxon>
        <taxon>Liliopsida</taxon>
        <taxon>Poales</taxon>
        <taxon>Poaceae</taxon>
        <taxon>PACMAD clade</taxon>
        <taxon>Panicoideae</taxon>
        <taxon>Andropogonodae</taxon>
        <taxon>Andropogoneae</taxon>
        <taxon>Tripsacinae</taxon>
        <taxon>Zea</taxon>
    </lineage>
</organism>
<feature type="region of interest" description="Disordered" evidence="1">
    <location>
        <begin position="1"/>
        <end position="21"/>
    </location>
</feature>
<evidence type="ECO:0000313" key="2">
    <source>
        <dbReference type="EnsemblPlants" id="Zm00001eb002880_P001"/>
    </source>
</evidence>
<dbReference type="InParanoid" id="A0A804LD68"/>
<dbReference type="Gene3D" id="2.170.270.10">
    <property type="entry name" value="SET domain"/>
    <property type="match status" value="1"/>
</dbReference>
<reference evidence="2" key="3">
    <citation type="submission" date="2021-05" db="UniProtKB">
        <authorList>
            <consortium name="EnsemblPlants"/>
        </authorList>
    </citation>
    <scope>IDENTIFICATION</scope>
    <source>
        <strain evidence="2">cv. B73</strain>
    </source>
</reference>
<dbReference type="Gramene" id="Zm00001eb002880_T001">
    <property type="protein sequence ID" value="Zm00001eb002880_P001"/>
    <property type="gene ID" value="Zm00001eb002880"/>
</dbReference>
<feature type="compositionally biased region" description="Basic residues" evidence="1">
    <location>
        <begin position="1"/>
        <end position="12"/>
    </location>
</feature>
<evidence type="ECO:0000256" key="1">
    <source>
        <dbReference type="SAM" id="MobiDB-lite"/>
    </source>
</evidence>